<accession>A0AC61MUH5</accession>
<protein>
    <submittedName>
        <fullName evidence="1">DNA-binding protein WhiA</fullName>
    </submittedName>
</protein>
<reference evidence="1 2" key="1">
    <citation type="journal article" date="2022" name="Int. J. Syst. Evol. Microbiol.">
        <title>Miniphocaeibacter halophilus sp. nov., an ammonium-tolerant acetate-producing bacterium isolated from a biogas system.</title>
        <authorList>
            <person name="Schnurer A."/>
            <person name="Singh A."/>
            <person name="Bi S."/>
            <person name="Qiao W."/>
            <person name="Westerholm M."/>
        </authorList>
    </citation>
    <scope>NUCLEOTIDE SEQUENCE [LARGE SCALE GENOMIC DNA]</scope>
    <source>
        <strain evidence="1 2">AMB_01</strain>
    </source>
</reference>
<name>A0AC61MUH5_9FIRM</name>
<organism evidence="1 2">
    <name type="scientific">Miniphocaeibacter halophilus</name>
    <dbReference type="NCBI Taxonomy" id="2931922"/>
    <lineage>
        <taxon>Bacteria</taxon>
        <taxon>Bacillati</taxon>
        <taxon>Bacillota</taxon>
        <taxon>Tissierellia</taxon>
        <taxon>Tissierellales</taxon>
        <taxon>Peptoniphilaceae</taxon>
        <taxon>Miniphocaeibacter</taxon>
    </lineage>
</organism>
<dbReference type="Proteomes" id="UP000595814">
    <property type="component" value="Chromosome"/>
</dbReference>
<dbReference type="EMBL" id="CP066744">
    <property type="protein sequence ID" value="QQK07894.1"/>
    <property type="molecule type" value="Genomic_DNA"/>
</dbReference>
<sequence>MSFSIDVKNEVSRLDFGTDEEIISELGGMFRVNGTILTNSGNIKLRFTSETNSIARRIFAELKKLYNYDSIIEISKNNQLRKKNLYRINIEGETANLFLKDIGLSNDPFSFLYLDIPKFLIDNSKKKRAFIRGSFLGAGSISNPERSYHLEIVTGKLDYSKYFVDLLKEYNIVAGIIDRKDNYIIYIKDSEMISDFLSLIGAFQNLFKFEDIRVIKDIKNNVNRVMNCESANMDKTIEASLKQIDDIELIDKCIGLENIQDNLREVAVIRLENPEYSLKQIGEKLNPPVGKSGINHRFKKIRSIADNLR</sequence>
<evidence type="ECO:0000313" key="1">
    <source>
        <dbReference type="EMBL" id="QQK07894.1"/>
    </source>
</evidence>
<proteinExistence type="predicted"/>
<keyword evidence="2" id="KW-1185">Reference proteome</keyword>
<evidence type="ECO:0000313" key="2">
    <source>
        <dbReference type="Proteomes" id="UP000595814"/>
    </source>
</evidence>
<keyword evidence="1" id="KW-0238">DNA-binding</keyword>
<gene>
    <name evidence="1" type="primary">whiA</name>
    <name evidence="1" type="ORF">JFY71_11575</name>
</gene>